<dbReference type="AlphaFoldDB" id="A0A0A1TI02"/>
<protein>
    <submittedName>
        <fullName evidence="1">Uncharacterized protein</fullName>
    </submittedName>
</protein>
<organism evidence="1 2">
    <name type="scientific">[Torrubiella] hemipterigena</name>
    <dbReference type="NCBI Taxonomy" id="1531966"/>
    <lineage>
        <taxon>Eukaryota</taxon>
        <taxon>Fungi</taxon>
        <taxon>Dikarya</taxon>
        <taxon>Ascomycota</taxon>
        <taxon>Pezizomycotina</taxon>
        <taxon>Sordariomycetes</taxon>
        <taxon>Hypocreomycetidae</taxon>
        <taxon>Hypocreales</taxon>
        <taxon>Clavicipitaceae</taxon>
        <taxon>Clavicipitaceae incertae sedis</taxon>
        <taxon>'Torrubiella' clade</taxon>
    </lineage>
</organism>
<evidence type="ECO:0000313" key="1">
    <source>
        <dbReference type="EMBL" id="CEJ90043.1"/>
    </source>
</evidence>
<name>A0A0A1TI02_9HYPO</name>
<dbReference type="EMBL" id="CDHN01000003">
    <property type="protein sequence ID" value="CEJ90043.1"/>
    <property type="molecule type" value="Genomic_DNA"/>
</dbReference>
<dbReference type="HOGENOM" id="CLU_027085_0_0_1"/>
<dbReference type="OrthoDB" id="4870444at2759"/>
<sequence length="474" mass="53220">MAAKFFSERASLEILCSMLECVASPNDVLAFALTCRHMADAWHVGNTGVLTVWRIWQEDMPAVEEALIAVRVTELVYDTECQGVPHPESIDPSRFTSNAARPTARELGHVWLLHSLALGLEGTLRSPHGFDDYHLPSGVNWDQQQTPGAEQPERLAEWRVGFHRAAYRCLIAGAVLAYAYSEPLYQCGAQETVNDEQSILLSGFPAYNIEASMEEQDAIFGPFADWLLENILANTAEVAAITDRFDKRQGRAWCCRDLQSDDEDAGSEDELDDGCPVQLKGRAGIDSHAQAHYVAWEVMKMLWQQEHILLSMYNSRFPHHKGQGSSEKSCIIAPFGLFCCAHVDIITPPARYAPQLALDARDPNDSKRPMDIFSVLDIIGPKQDHLSQDAVPAPLELQFFRYFLQKHLGLSFWEDFFDTESRYAIEDGQNWTEFMKCLQLFALDDVPNRWPSKGLSTAAGADFIDGTEFLVKAR</sequence>
<accession>A0A0A1TI02</accession>
<dbReference type="STRING" id="1531966.A0A0A1TI02"/>
<evidence type="ECO:0000313" key="2">
    <source>
        <dbReference type="Proteomes" id="UP000039046"/>
    </source>
</evidence>
<gene>
    <name evidence="1" type="ORF">VHEMI05852</name>
</gene>
<keyword evidence="2" id="KW-1185">Reference proteome</keyword>
<proteinExistence type="predicted"/>
<reference evidence="1 2" key="1">
    <citation type="journal article" date="2015" name="Genome Announc.">
        <title>Draft Genome Sequence and Gene Annotation of the Entomopathogenic Fungus Verticillium hemipterigenum.</title>
        <authorList>
            <person name="Horn F."/>
            <person name="Habel A."/>
            <person name="Scharf D.H."/>
            <person name="Dworschak J."/>
            <person name="Brakhage A.A."/>
            <person name="Guthke R."/>
            <person name="Hertweck C."/>
            <person name="Linde J."/>
        </authorList>
    </citation>
    <scope>NUCLEOTIDE SEQUENCE [LARGE SCALE GENOMIC DNA]</scope>
</reference>
<dbReference type="Proteomes" id="UP000039046">
    <property type="component" value="Unassembled WGS sequence"/>
</dbReference>